<dbReference type="Gene3D" id="6.10.20.10">
    <property type="entry name" value="Lysine tRNA ligase, stem contact fold domain"/>
    <property type="match status" value="1"/>
</dbReference>
<dbReference type="GO" id="GO:0004824">
    <property type="term" value="F:lysine-tRNA ligase activity"/>
    <property type="evidence" value="ECO:0007669"/>
    <property type="project" value="UniProtKB-EC"/>
</dbReference>
<evidence type="ECO:0000256" key="4">
    <source>
        <dbReference type="ARBA" id="ARBA00015745"/>
    </source>
</evidence>
<dbReference type="InterPro" id="IPR042078">
    <property type="entry name" value="Lys-tRNA-ligase_SC_fold"/>
</dbReference>
<comment type="similarity">
    <text evidence="2">Belongs to the class-I aminoacyl-tRNA synthetase family.</text>
</comment>
<evidence type="ECO:0000256" key="5">
    <source>
        <dbReference type="ARBA" id="ARBA00022490"/>
    </source>
</evidence>
<evidence type="ECO:0000256" key="10">
    <source>
        <dbReference type="ARBA" id="ARBA00023146"/>
    </source>
</evidence>
<dbReference type="Gene3D" id="1.10.10.770">
    <property type="match status" value="1"/>
</dbReference>
<evidence type="ECO:0000256" key="11">
    <source>
        <dbReference type="ARBA" id="ARBA00030563"/>
    </source>
</evidence>
<keyword evidence="8" id="KW-0067">ATP-binding</keyword>
<dbReference type="InterPro" id="IPR002904">
    <property type="entry name" value="Lys-tRNA-ligase"/>
</dbReference>
<evidence type="ECO:0000256" key="12">
    <source>
        <dbReference type="ARBA" id="ARBA00048573"/>
    </source>
</evidence>
<gene>
    <name evidence="13" type="ORF">PYX00_010816</name>
</gene>
<dbReference type="NCBIfam" id="TIGR00467">
    <property type="entry name" value="lysS_arch"/>
    <property type="match status" value="1"/>
</dbReference>
<keyword evidence="10" id="KW-0030">Aminoacyl-tRNA synthetase</keyword>
<dbReference type="GO" id="GO:0005524">
    <property type="term" value="F:ATP binding"/>
    <property type="evidence" value="ECO:0007669"/>
    <property type="project" value="UniProtKB-KW"/>
</dbReference>
<keyword evidence="5" id="KW-0963">Cytoplasm</keyword>
<organism evidence="13">
    <name type="scientific">Menopon gallinae</name>
    <name type="common">poultry shaft louse</name>
    <dbReference type="NCBI Taxonomy" id="328185"/>
    <lineage>
        <taxon>Eukaryota</taxon>
        <taxon>Metazoa</taxon>
        <taxon>Ecdysozoa</taxon>
        <taxon>Arthropoda</taxon>
        <taxon>Hexapoda</taxon>
        <taxon>Insecta</taxon>
        <taxon>Pterygota</taxon>
        <taxon>Neoptera</taxon>
        <taxon>Paraneoptera</taxon>
        <taxon>Psocodea</taxon>
        <taxon>Troctomorpha</taxon>
        <taxon>Phthiraptera</taxon>
        <taxon>Amblycera</taxon>
        <taxon>Menoponidae</taxon>
        <taxon>Menopon</taxon>
    </lineage>
</organism>
<evidence type="ECO:0000256" key="8">
    <source>
        <dbReference type="ARBA" id="ARBA00022840"/>
    </source>
</evidence>
<evidence type="ECO:0000256" key="6">
    <source>
        <dbReference type="ARBA" id="ARBA00022598"/>
    </source>
</evidence>
<keyword evidence="6" id="KW-0436">Ligase</keyword>
<proteinExistence type="inferred from homology"/>
<evidence type="ECO:0000256" key="9">
    <source>
        <dbReference type="ARBA" id="ARBA00022917"/>
    </source>
</evidence>
<dbReference type="InterPro" id="IPR020751">
    <property type="entry name" value="aa-tRNA-synth_I_codon-bd_sub2"/>
</dbReference>
<dbReference type="InterPro" id="IPR008925">
    <property type="entry name" value="aa_tRNA-synth_I_cd-bd_sf"/>
</dbReference>
<reference evidence="13" key="1">
    <citation type="journal article" date="2024" name="Gigascience">
        <title>Chromosome-level genome of the poultry shaft louse Menopon gallinae provides insight into the host-switching and adaptive evolution of parasitic lice.</title>
        <authorList>
            <person name="Xu Y."/>
            <person name="Ma L."/>
            <person name="Liu S."/>
            <person name="Liang Y."/>
            <person name="Liu Q."/>
            <person name="He Z."/>
            <person name="Tian L."/>
            <person name="Duan Y."/>
            <person name="Cai W."/>
            <person name="Li H."/>
            <person name="Song F."/>
        </authorList>
    </citation>
    <scope>NUCLEOTIDE SEQUENCE</scope>
    <source>
        <strain evidence="13">Cailab_2023a</strain>
    </source>
</reference>
<keyword evidence="9" id="KW-0648">Protein biosynthesis</keyword>
<evidence type="ECO:0000256" key="2">
    <source>
        <dbReference type="ARBA" id="ARBA00005594"/>
    </source>
</evidence>
<dbReference type="Pfam" id="PF01921">
    <property type="entry name" value="tRNA-synt_1f"/>
    <property type="match status" value="2"/>
</dbReference>
<comment type="subcellular location">
    <subcellularLocation>
        <location evidence="1">Cytoplasm</location>
    </subcellularLocation>
</comment>
<dbReference type="GO" id="GO:0005737">
    <property type="term" value="C:cytoplasm"/>
    <property type="evidence" value="ECO:0007669"/>
    <property type="project" value="UniProtKB-SubCell"/>
</dbReference>
<dbReference type="PANTHER" id="PTHR37940:SF1">
    <property type="entry name" value="LYSINE--TRNA LIGASE"/>
    <property type="match status" value="1"/>
</dbReference>
<dbReference type="GO" id="GO:0006430">
    <property type="term" value="P:lysyl-tRNA aminoacylation"/>
    <property type="evidence" value="ECO:0007669"/>
    <property type="project" value="InterPro"/>
</dbReference>
<keyword evidence="7" id="KW-0547">Nucleotide-binding</keyword>
<dbReference type="EC" id="6.1.1.6" evidence="3"/>
<dbReference type="Gene3D" id="1.10.10.350">
    <property type="match status" value="1"/>
</dbReference>
<name>A0AAW2H6P9_9NEOP</name>
<dbReference type="InterPro" id="IPR014729">
    <property type="entry name" value="Rossmann-like_a/b/a_fold"/>
</dbReference>
<evidence type="ECO:0000256" key="7">
    <source>
        <dbReference type="ARBA" id="ARBA00022741"/>
    </source>
</evidence>
<dbReference type="GO" id="GO:0000049">
    <property type="term" value="F:tRNA binding"/>
    <property type="evidence" value="ECO:0007669"/>
    <property type="project" value="InterPro"/>
</dbReference>
<dbReference type="AlphaFoldDB" id="A0AAW2H6P9"/>
<dbReference type="EMBL" id="JARGDH010000025">
    <property type="protein sequence ID" value="KAL0265457.1"/>
    <property type="molecule type" value="Genomic_DNA"/>
</dbReference>
<evidence type="ECO:0000313" key="13">
    <source>
        <dbReference type="EMBL" id="KAL0265457.1"/>
    </source>
</evidence>
<accession>A0AAW2H6P9</accession>
<evidence type="ECO:0000256" key="1">
    <source>
        <dbReference type="ARBA" id="ARBA00004496"/>
    </source>
</evidence>
<evidence type="ECO:0000256" key="3">
    <source>
        <dbReference type="ARBA" id="ARBA00013166"/>
    </source>
</evidence>
<dbReference type="PANTHER" id="PTHR37940">
    <property type="entry name" value="LYSINE--TRNA LIGASE"/>
    <property type="match status" value="1"/>
</dbReference>
<dbReference type="SUPFAM" id="SSF48163">
    <property type="entry name" value="An anticodon-binding domain of class I aminoacyl-tRNA synthetases"/>
    <property type="match status" value="1"/>
</dbReference>
<dbReference type="SUPFAM" id="SSF52374">
    <property type="entry name" value="Nucleotidylyl transferase"/>
    <property type="match status" value="1"/>
</dbReference>
<dbReference type="Gene3D" id="3.40.50.620">
    <property type="entry name" value="HUPs"/>
    <property type="match status" value="1"/>
</dbReference>
<sequence length="400" mass="47076">MPEPQLLESYLRQPIDSVPDTTGKSESYARFNEIEVEQALPLVGIYPDYIYQSKRYRSHAYAQQMRESLQKKEALKQALNQFRQEALGENWMPISIFCESCNKDTTTVKSWDAEWQISYYCSSCCQEYNCDLRETSLAKLPWRLDWPMRWVYEKGRGGKISSSSGEVVSLSDVLKVYTPELTRYLFVSTRPNAEFAISFDLDVLKIYEDYDRTQRLYYGLLQAKNPEHLAKQKRIYELSQPHQVDTLMPYDISFRHLTTLAQIFEGDWIRLLASLDNVKKHQEQRLLSRLECAYYWVRNFAPQEYRFSLRKNPRPTFKLEQEKAIKELIAYLDQQASKLEEKSLSEQIYNTARYHNIEPVEFFKILYRLLINKDQGPRLANFLCILGSSKAISLLKKEGA</sequence>
<comment type="caution">
    <text evidence="13">The sequence shown here is derived from an EMBL/GenBank/DDBJ whole genome shotgun (WGS) entry which is preliminary data.</text>
</comment>
<comment type="catalytic activity">
    <reaction evidence="12">
        <text>tRNA(Lys) + L-lysine + ATP = L-lysyl-tRNA(Lys) + AMP + diphosphate</text>
        <dbReference type="Rhea" id="RHEA:20792"/>
        <dbReference type="Rhea" id="RHEA-COMP:9696"/>
        <dbReference type="Rhea" id="RHEA-COMP:9697"/>
        <dbReference type="ChEBI" id="CHEBI:30616"/>
        <dbReference type="ChEBI" id="CHEBI:32551"/>
        <dbReference type="ChEBI" id="CHEBI:33019"/>
        <dbReference type="ChEBI" id="CHEBI:78442"/>
        <dbReference type="ChEBI" id="CHEBI:78529"/>
        <dbReference type="ChEBI" id="CHEBI:456215"/>
        <dbReference type="EC" id="6.1.1.6"/>
    </reaction>
</comment>
<protein>
    <recommendedName>
        <fullName evidence="4">Lysine--tRNA ligase</fullName>
        <ecNumber evidence="3">6.1.1.6</ecNumber>
    </recommendedName>
    <alternativeName>
        <fullName evidence="11">Lysyl-tRNA synthetase</fullName>
    </alternativeName>
</protein>